<feature type="compositionally biased region" description="Low complexity" evidence="2">
    <location>
        <begin position="191"/>
        <end position="214"/>
    </location>
</feature>
<gene>
    <name evidence="3" type="ORF">Agub_g2451</name>
</gene>
<feature type="coiled-coil region" evidence="1">
    <location>
        <begin position="68"/>
        <end position="95"/>
    </location>
</feature>
<sequence length="293" mass="30427">MALHSLCQFKGAGRVARCGLVEARPAVAFHAHVLRPRDRARPFKPHISEACTCRSYAGSGASSSTSGSPRREAQLESLRGELRALEEERDTAVRTAESCARTCVRLADMTQLLEDLALEKVKAGDEAGAKLVLQEKAALREIIEGSNSKAQTNFALAGKLAALIGSKHSQLLELMAVGGQTPGAGAGAGAGTATSSSSSSSSSSWAAGPSYPTNGAGGAGGGGSSWPQPPTTSTSTSTTFSSPGQQQLPWERSLRDAQERVRQAESEAAQLGRLAALSAEDGIAAARERLRQR</sequence>
<organism evidence="3 4">
    <name type="scientific">Astrephomene gubernaculifera</name>
    <dbReference type="NCBI Taxonomy" id="47775"/>
    <lineage>
        <taxon>Eukaryota</taxon>
        <taxon>Viridiplantae</taxon>
        <taxon>Chlorophyta</taxon>
        <taxon>core chlorophytes</taxon>
        <taxon>Chlorophyceae</taxon>
        <taxon>CS clade</taxon>
        <taxon>Chlamydomonadales</taxon>
        <taxon>Astrephomenaceae</taxon>
        <taxon>Astrephomene</taxon>
    </lineage>
</organism>
<feature type="compositionally biased region" description="Low complexity" evidence="2">
    <location>
        <begin position="231"/>
        <end position="244"/>
    </location>
</feature>
<feature type="compositionally biased region" description="Basic and acidic residues" evidence="2">
    <location>
        <begin position="252"/>
        <end position="265"/>
    </location>
</feature>
<feature type="non-terminal residue" evidence="3">
    <location>
        <position position="1"/>
    </location>
</feature>
<reference evidence="3 4" key="1">
    <citation type="journal article" date="2021" name="Sci. Rep.">
        <title>Genome sequencing of the multicellular alga Astrephomene provides insights into convergent evolution of germ-soma differentiation.</title>
        <authorList>
            <person name="Yamashita S."/>
            <person name="Yamamoto K."/>
            <person name="Matsuzaki R."/>
            <person name="Suzuki S."/>
            <person name="Yamaguchi H."/>
            <person name="Hirooka S."/>
            <person name="Minakuchi Y."/>
            <person name="Miyagishima S."/>
            <person name="Kawachi M."/>
            <person name="Toyoda A."/>
            <person name="Nozaki H."/>
        </authorList>
    </citation>
    <scope>NUCLEOTIDE SEQUENCE [LARGE SCALE GENOMIC DNA]</scope>
    <source>
        <strain evidence="3 4">NIES-4017</strain>
    </source>
</reference>
<feature type="compositionally biased region" description="Gly residues" evidence="2">
    <location>
        <begin position="215"/>
        <end position="224"/>
    </location>
</feature>
<dbReference type="Proteomes" id="UP001054857">
    <property type="component" value="Unassembled WGS sequence"/>
</dbReference>
<accession>A0AAD3DJ53</accession>
<dbReference type="PANTHER" id="PTHR37174:SF2">
    <property type="entry name" value="FORKHEAD-ASSOCIATED DOMAIN PROTEIN"/>
    <property type="match status" value="1"/>
</dbReference>
<evidence type="ECO:0000313" key="3">
    <source>
        <dbReference type="EMBL" id="GFR41702.1"/>
    </source>
</evidence>
<name>A0AAD3DJ53_9CHLO</name>
<evidence type="ECO:0000313" key="4">
    <source>
        <dbReference type="Proteomes" id="UP001054857"/>
    </source>
</evidence>
<feature type="region of interest" description="Disordered" evidence="2">
    <location>
        <begin position="183"/>
        <end position="265"/>
    </location>
</feature>
<evidence type="ECO:0000256" key="1">
    <source>
        <dbReference type="SAM" id="Coils"/>
    </source>
</evidence>
<proteinExistence type="predicted"/>
<dbReference type="AlphaFoldDB" id="A0AAD3DJ53"/>
<keyword evidence="1" id="KW-0175">Coiled coil</keyword>
<protein>
    <submittedName>
        <fullName evidence="3">Uncharacterized protein</fullName>
    </submittedName>
</protein>
<dbReference type="PANTHER" id="PTHR37174">
    <property type="entry name" value="FORKHEAD-ASSOCIATED DOMAIN PROTEIN"/>
    <property type="match status" value="1"/>
</dbReference>
<comment type="caution">
    <text evidence="3">The sequence shown here is derived from an EMBL/GenBank/DDBJ whole genome shotgun (WGS) entry which is preliminary data.</text>
</comment>
<evidence type="ECO:0000256" key="2">
    <source>
        <dbReference type="SAM" id="MobiDB-lite"/>
    </source>
</evidence>
<dbReference type="EMBL" id="BMAR01000002">
    <property type="protein sequence ID" value="GFR41702.1"/>
    <property type="molecule type" value="Genomic_DNA"/>
</dbReference>
<keyword evidence="4" id="KW-1185">Reference proteome</keyword>